<comment type="caution">
    <text evidence="2">The sequence shown here is derived from an EMBL/GenBank/DDBJ whole genome shotgun (WGS) entry which is preliminary data.</text>
</comment>
<dbReference type="EMBL" id="JRES01000268">
    <property type="protein sequence ID" value="KNC32778.1"/>
    <property type="molecule type" value="Genomic_DNA"/>
</dbReference>
<proteinExistence type="predicted"/>
<dbReference type="AlphaFoldDB" id="A0A0L0CK50"/>
<protein>
    <submittedName>
        <fullName evidence="2">Uncharacterized protein</fullName>
    </submittedName>
</protein>
<evidence type="ECO:0000256" key="1">
    <source>
        <dbReference type="SAM" id="MobiDB-lite"/>
    </source>
</evidence>
<name>A0A0L0CK50_LUCCU</name>
<reference evidence="2 3" key="1">
    <citation type="journal article" date="2015" name="Nat. Commun.">
        <title>Lucilia cuprina genome unlocks parasitic fly biology to underpin future interventions.</title>
        <authorList>
            <person name="Anstead C.A."/>
            <person name="Korhonen P.K."/>
            <person name="Young N.D."/>
            <person name="Hall R.S."/>
            <person name="Jex A.R."/>
            <person name="Murali S.C."/>
            <person name="Hughes D.S."/>
            <person name="Lee S.F."/>
            <person name="Perry T."/>
            <person name="Stroehlein A.J."/>
            <person name="Ansell B.R."/>
            <person name="Breugelmans B."/>
            <person name="Hofmann A."/>
            <person name="Qu J."/>
            <person name="Dugan S."/>
            <person name="Lee S.L."/>
            <person name="Chao H."/>
            <person name="Dinh H."/>
            <person name="Han Y."/>
            <person name="Doddapaneni H.V."/>
            <person name="Worley K.C."/>
            <person name="Muzny D.M."/>
            <person name="Ioannidis P."/>
            <person name="Waterhouse R.M."/>
            <person name="Zdobnov E.M."/>
            <person name="James P.J."/>
            <person name="Bagnall N.H."/>
            <person name="Kotze A.C."/>
            <person name="Gibbs R.A."/>
            <person name="Richards S."/>
            <person name="Batterham P."/>
            <person name="Gasser R.B."/>
        </authorList>
    </citation>
    <scope>NUCLEOTIDE SEQUENCE [LARGE SCALE GENOMIC DNA]</scope>
    <source>
        <strain evidence="2 3">LS</strain>
        <tissue evidence="2">Full body</tissue>
    </source>
</reference>
<keyword evidence="3" id="KW-1185">Reference proteome</keyword>
<feature type="region of interest" description="Disordered" evidence="1">
    <location>
        <begin position="23"/>
        <end position="67"/>
    </location>
</feature>
<gene>
    <name evidence="2" type="ORF">FF38_02615</name>
</gene>
<accession>A0A0L0CK50</accession>
<organism evidence="2 3">
    <name type="scientific">Lucilia cuprina</name>
    <name type="common">Green bottle fly</name>
    <name type="synonym">Australian sheep blowfly</name>
    <dbReference type="NCBI Taxonomy" id="7375"/>
    <lineage>
        <taxon>Eukaryota</taxon>
        <taxon>Metazoa</taxon>
        <taxon>Ecdysozoa</taxon>
        <taxon>Arthropoda</taxon>
        <taxon>Hexapoda</taxon>
        <taxon>Insecta</taxon>
        <taxon>Pterygota</taxon>
        <taxon>Neoptera</taxon>
        <taxon>Endopterygota</taxon>
        <taxon>Diptera</taxon>
        <taxon>Brachycera</taxon>
        <taxon>Muscomorpha</taxon>
        <taxon>Oestroidea</taxon>
        <taxon>Calliphoridae</taxon>
        <taxon>Luciliinae</taxon>
        <taxon>Lucilia</taxon>
    </lineage>
</organism>
<dbReference type="Proteomes" id="UP000037069">
    <property type="component" value="Unassembled WGS sequence"/>
</dbReference>
<feature type="compositionally biased region" description="Acidic residues" evidence="1">
    <location>
        <begin position="33"/>
        <end position="44"/>
    </location>
</feature>
<evidence type="ECO:0000313" key="2">
    <source>
        <dbReference type="EMBL" id="KNC32778.1"/>
    </source>
</evidence>
<evidence type="ECO:0000313" key="3">
    <source>
        <dbReference type="Proteomes" id="UP000037069"/>
    </source>
</evidence>
<sequence>MSFDDLASYNDRRKAILKLLDPKKPNLPSTIMEENEELEEESELEVNGTKEGVEDAPDTSKFNTSINTSVNIPRDQSMMSAKVDFGEDANWLGDSKSLSLAKLHHMNLEYRVQVYDIKDLVINLKVSHTKSRFKRALKLTSTPDGSYSKLELPSQFYKEQKMTLEGFDVWNTKKLNSRVSLNTLYLPCVFSGVPATLAEAKSELSKAQQDIKFSSKNQRFQVVQIGGDVTHKTRQFECDANAPLLIAYNMSNKPRALINLGKLKSHKLSGLLELEFQNGSELKFKQTDEVLKEFTAKLLVIWCMNSVTGKWAYLPRISTNLSRIETLFSISIKSVLEIMLKKLSN</sequence>